<feature type="region of interest" description="Disordered" evidence="1">
    <location>
        <begin position="1"/>
        <end position="41"/>
    </location>
</feature>
<protein>
    <submittedName>
        <fullName evidence="2">Uncharacterized protein</fullName>
    </submittedName>
</protein>
<reference evidence="2" key="1">
    <citation type="journal article" date="2023" name="G3 (Bethesda)">
        <title>A reference genome for the long-term kleptoplast-retaining sea slug Elysia crispata morphotype clarki.</title>
        <authorList>
            <person name="Eastman K.E."/>
            <person name="Pendleton A.L."/>
            <person name="Shaikh M.A."/>
            <person name="Suttiyut T."/>
            <person name="Ogas R."/>
            <person name="Tomko P."/>
            <person name="Gavelis G."/>
            <person name="Widhalm J.R."/>
            <person name="Wisecaver J.H."/>
        </authorList>
    </citation>
    <scope>NUCLEOTIDE SEQUENCE</scope>
    <source>
        <strain evidence="2">ECLA1</strain>
    </source>
</reference>
<name>A0AAE0ZWK8_9GAST</name>
<evidence type="ECO:0000313" key="3">
    <source>
        <dbReference type="Proteomes" id="UP001283361"/>
    </source>
</evidence>
<dbReference type="EMBL" id="JAWDGP010003191">
    <property type="protein sequence ID" value="KAK3776647.1"/>
    <property type="molecule type" value="Genomic_DNA"/>
</dbReference>
<evidence type="ECO:0000256" key="1">
    <source>
        <dbReference type="SAM" id="MobiDB-lite"/>
    </source>
</evidence>
<proteinExistence type="predicted"/>
<accession>A0AAE0ZWK8</accession>
<sequence>MRLSVSPKYHRLGPNSRLSHGTRFPVRPEAYDSERSDVRYEQRPDGQKMFKMVRLRGASMQGTVSEFSSLAIAASCSNLCTSAELSASMRARSTNLGRESWGFPVQQAVSEITTRTGGSLLGSSAH</sequence>
<keyword evidence="3" id="KW-1185">Reference proteome</keyword>
<organism evidence="2 3">
    <name type="scientific">Elysia crispata</name>
    <name type="common">lettuce slug</name>
    <dbReference type="NCBI Taxonomy" id="231223"/>
    <lineage>
        <taxon>Eukaryota</taxon>
        <taxon>Metazoa</taxon>
        <taxon>Spiralia</taxon>
        <taxon>Lophotrochozoa</taxon>
        <taxon>Mollusca</taxon>
        <taxon>Gastropoda</taxon>
        <taxon>Heterobranchia</taxon>
        <taxon>Euthyneura</taxon>
        <taxon>Panpulmonata</taxon>
        <taxon>Sacoglossa</taxon>
        <taxon>Placobranchoidea</taxon>
        <taxon>Plakobranchidae</taxon>
        <taxon>Elysia</taxon>
    </lineage>
</organism>
<feature type="compositionally biased region" description="Basic and acidic residues" evidence="1">
    <location>
        <begin position="29"/>
        <end position="41"/>
    </location>
</feature>
<gene>
    <name evidence="2" type="ORF">RRG08_014968</name>
</gene>
<comment type="caution">
    <text evidence="2">The sequence shown here is derived from an EMBL/GenBank/DDBJ whole genome shotgun (WGS) entry which is preliminary data.</text>
</comment>
<evidence type="ECO:0000313" key="2">
    <source>
        <dbReference type="EMBL" id="KAK3776647.1"/>
    </source>
</evidence>
<dbReference type="Proteomes" id="UP001283361">
    <property type="component" value="Unassembled WGS sequence"/>
</dbReference>
<dbReference type="AlphaFoldDB" id="A0AAE0ZWK8"/>